<keyword evidence="1" id="KW-0472">Membrane</keyword>
<accession>A0ABT1RY29</accession>
<dbReference type="PANTHER" id="PTHR36832">
    <property type="entry name" value="SLR1174 PROTEIN-RELATED"/>
    <property type="match status" value="1"/>
</dbReference>
<name>A0ABT1RY29_9FIRM</name>
<comment type="caution">
    <text evidence="2">The sequence shown here is derived from an EMBL/GenBank/DDBJ whole genome shotgun (WGS) entry which is preliminary data.</text>
</comment>
<dbReference type="RefSeq" id="WP_066864409.1">
    <property type="nucleotide sequence ID" value="NZ_CABKVV010000014.1"/>
</dbReference>
<keyword evidence="3" id="KW-1185">Reference proteome</keyword>
<feature type="transmembrane region" description="Helical" evidence="1">
    <location>
        <begin position="145"/>
        <end position="168"/>
    </location>
</feature>
<organism evidence="2 3">
    <name type="scientific">Neglectibacter timonensis</name>
    <dbReference type="NCBI Taxonomy" id="1776382"/>
    <lineage>
        <taxon>Bacteria</taxon>
        <taxon>Bacillati</taxon>
        <taxon>Bacillota</taxon>
        <taxon>Clostridia</taxon>
        <taxon>Eubacteriales</taxon>
        <taxon>Oscillospiraceae</taxon>
        <taxon>Neglectibacter</taxon>
    </lineage>
</organism>
<evidence type="ECO:0000256" key="1">
    <source>
        <dbReference type="SAM" id="Phobius"/>
    </source>
</evidence>
<dbReference type="GeneID" id="90532540"/>
<gene>
    <name evidence="2" type="ORF">NE695_06640</name>
</gene>
<keyword evidence="1" id="KW-0812">Transmembrane</keyword>
<reference evidence="2 3" key="1">
    <citation type="submission" date="2022-06" db="EMBL/GenBank/DDBJ databases">
        <title>Isolation of gut microbiota from human fecal samples.</title>
        <authorList>
            <person name="Pamer E.G."/>
            <person name="Barat B."/>
            <person name="Waligurski E."/>
            <person name="Medina S."/>
            <person name="Paddock L."/>
            <person name="Mostad J."/>
        </authorList>
    </citation>
    <scope>NUCLEOTIDE SEQUENCE [LARGE SCALE GENOMIC DNA]</scope>
    <source>
        <strain evidence="2 3">DFI.9.73</strain>
    </source>
</reference>
<proteinExistence type="predicted"/>
<feature type="transmembrane region" description="Helical" evidence="1">
    <location>
        <begin position="113"/>
        <end position="133"/>
    </location>
</feature>
<feature type="transmembrane region" description="Helical" evidence="1">
    <location>
        <begin position="228"/>
        <end position="251"/>
    </location>
</feature>
<dbReference type="EMBL" id="JANFZH010000011">
    <property type="protein sequence ID" value="MCQ4839594.1"/>
    <property type="molecule type" value="Genomic_DNA"/>
</dbReference>
<sequence>MKKYLSFFRLRFSMGLQYRVAAFAGLVTQFAWGGMLILAYRAFYRADPNAFPMTFQATATYVWLQQAFLMLFQPWGFEYDILEAISSGSVAYELCRPVSVYNMWFARTVATRASATFLRCWPVLILGALLPAPYGISAPSCVQQLLWALLSGILGMLVSSAICMLVYFSTFYTVNSTGVRTISACLTDFLQGSVIPLPFMPDGIRQVLELLPFAATLNAPLRIYSGDIAGITLIRTVVLQFFWLGVLVAAGKLLERNAMKKTVIQGG</sequence>
<protein>
    <submittedName>
        <fullName evidence="2">ABC-2 family transporter protein</fullName>
    </submittedName>
</protein>
<evidence type="ECO:0000313" key="2">
    <source>
        <dbReference type="EMBL" id="MCQ4839594.1"/>
    </source>
</evidence>
<dbReference type="PANTHER" id="PTHR36832:SF2">
    <property type="entry name" value="INTEGRAL MEMBRANE PROTEIN"/>
    <property type="match status" value="1"/>
</dbReference>
<feature type="transmembrane region" description="Helical" evidence="1">
    <location>
        <begin position="20"/>
        <end position="43"/>
    </location>
</feature>
<dbReference type="InterPro" id="IPR010390">
    <property type="entry name" value="ABC-2_transporter-like"/>
</dbReference>
<dbReference type="Proteomes" id="UP001524473">
    <property type="component" value="Unassembled WGS sequence"/>
</dbReference>
<dbReference type="Pfam" id="PF06182">
    <property type="entry name" value="ABC2_membrane_6"/>
    <property type="match status" value="1"/>
</dbReference>
<evidence type="ECO:0000313" key="3">
    <source>
        <dbReference type="Proteomes" id="UP001524473"/>
    </source>
</evidence>
<keyword evidence="1" id="KW-1133">Transmembrane helix</keyword>